<name>A0ABZ0Q629_9LACO</name>
<sequence>MKFIHAADIHLDSPFRGLRKAPDQIWEKIHNSTYAAFINMVNTAIEENVDFVLIVGDLYDRVQHSIQADLFMNEQLERLNQKQIPVYLSYGNHDYLNENTEIIHYPDNVYVFSAQPEVQQLTLHDGTTVTIVGFSYDKQAVQEDMVAKFPDRNQSDFEIGTVHGSMDSLNAPEANYAPFSKSELLGLHYDYWALGHIHKRQILNEEPAIIYSGNLQGRHKNEAGKKGFYLVTSEGHELKPKFVQASVVNWQPMKVQADSEETFDQLVAKILDQIVDLKDEKPNFINVKIENIQELTSSVLSRIEDDSLLEVVQQALLSKSMHWVYEITPVPTQKTFKLNAIDDEFWKESQKKVFTGENINQLAGSLLNQPFIAEALQHDMPIDQLQDWAETLLLKNGGREEQNDENTED</sequence>
<dbReference type="SUPFAM" id="SSF56300">
    <property type="entry name" value="Metallo-dependent phosphatases"/>
    <property type="match status" value="1"/>
</dbReference>
<evidence type="ECO:0000256" key="1">
    <source>
        <dbReference type="ARBA" id="ARBA00022801"/>
    </source>
</evidence>
<dbReference type="InterPro" id="IPR041796">
    <property type="entry name" value="Mre11_N"/>
</dbReference>
<dbReference type="PANTHER" id="PTHR30337:SF7">
    <property type="entry name" value="PHOSPHOESTERASE"/>
    <property type="match status" value="1"/>
</dbReference>
<dbReference type="InterPro" id="IPR029052">
    <property type="entry name" value="Metallo-depent_PP-like"/>
</dbReference>
<evidence type="ECO:0000313" key="4">
    <source>
        <dbReference type="Proteomes" id="UP001302696"/>
    </source>
</evidence>
<dbReference type="GO" id="GO:0004527">
    <property type="term" value="F:exonuclease activity"/>
    <property type="evidence" value="ECO:0007669"/>
    <property type="project" value="UniProtKB-KW"/>
</dbReference>
<dbReference type="PIRSF" id="PIRSF033091">
    <property type="entry name" value="Pesterase_YhaO"/>
    <property type="match status" value="1"/>
</dbReference>
<keyword evidence="3" id="KW-0540">Nuclease</keyword>
<proteinExistence type="predicted"/>
<dbReference type="PANTHER" id="PTHR30337">
    <property type="entry name" value="COMPONENT OF ATP-DEPENDENT DSDNA EXONUCLEASE"/>
    <property type="match status" value="1"/>
</dbReference>
<accession>A0ABZ0Q629</accession>
<keyword evidence="3" id="KW-0269">Exonuclease</keyword>
<reference evidence="4" key="1">
    <citation type="submission" date="2024-06" db="EMBL/GenBank/DDBJ databases">
        <authorList>
            <person name="Chang H.C."/>
            <person name="Mun S.Y."/>
        </authorList>
    </citation>
    <scope>NUCLEOTIDE SEQUENCE [LARGE SCALE GENOMIC DNA]</scope>
    <source>
        <strain evidence="4">KT1</strain>
    </source>
</reference>
<feature type="domain" description="Calcineurin-like phosphoesterase" evidence="2">
    <location>
        <begin position="1"/>
        <end position="199"/>
    </location>
</feature>
<evidence type="ECO:0000259" key="2">
    <source>
        <dbReference type="Pfam" id="PF00149"/>
    </source>
</evidence>
<dbReference type="EMBL" id="CP104778">
    <property type="protein sequence ID" value="WPC22445.1"/>
    <property type="molecule type" value="Genomic_DNA"/>
</dbReference>
<organism evidence="3 4">
    <name type="scientific">Pediococcus inopinatus</name>
    <dbReference type="NCBI Taxonomy" id="114090"/>
    <lineage>
        <taxon>Bacteria</taxon>
        <taxon>Bacillati</taxon>
        <taxon>Bacillota</taxon>
        <taxon>Bacilli</taxon>
        <taxon>Lactobacillales</taxon>
        <taxon>Lactobacillaceae</taxon>
        <taxon>Pediococcus</taxon>
    </lineage>
</organism>
<dbReference type="InterPro" id="IPR004843">
    <property type="entry name" value="Calcineurin-like_PHP"/>
</dbReference>
<dbReference type="Pfam" id="PF00149">
    <property type="entry name" value="Metallophos"/>
    <property type="match status" value="1"/>
</dbReference>
<dbReference type="Gene3D" id="3.60.21.10">
    <property type="match status" value="1"/>
</dbReference>
<dbReference type="RefSeq" id="WP_057772438.1">
    <property type="nucleotide sequence ID" value="NZ_BBIM01000024.1"/>
</dbReference>
<dbReference type="InterPro" id="IPR050535">
    <property type="entry name" value="DNA_Repair-Maintenance_Comp"/>
</dbReference>
<keyword evidence="1" id="KW-0378">Hydrolase</keyword>
<protein>
    <submittedName>
        <fullName evidence="3">DNA repair exonuclease</fullName>
    </submittedName>
</protein>
<keyword evidence="4" id="KW-1185">Reference proteome</keyword>
<dbReference type="InterPro" id="IPR014576">
    <property type="entry name" value="Pesterase_YhaO"/>
</dbReference>
<dbReference type="CDD" id="cd00840">
    <property type="entry name" value="MPP_Mre11_N"/>
    <property type="match status" value="1"/>
</dbReference>
<gene>
    <name evidence="3" type="ORF">N6G96_04455</name>
</gene>
<dbReference type="Proteomes" id="UP001302696">
    <property type="component" value="Chromosome"/>
</dbReference>
<evidence type="ECO:0000313" key="3">
    <source>
        <dbReference type="EMBL" id="WPC22445.1"/>
    </source>
</evidence>